<comment type="subcellular location">
    <subcellularLocation>
        <location evidence="1">Mitochondrion</location>
    </subcellularLocation>
</comment>
<dbReference type="GO" id="GO:0051539">
    <property type="term" value="F:4 iron, 4 sulfur cluster binding"/>
    <property type="evidence" value="ECO:0007669"/>
    <property type="project" value="InterPro"/>
</dbReference>
<dbReference type="GO" id="GO:0046872">
    <property type="term" value="F:metal ion binding"/>
    <property type="evidence" value="ECO:0007669"/>
    <property type="project" value="UniProtKB-KW"/>
</dbReference>
<dbReference type="PROSITE" id="PS00450">
    <property type="entry name" value="ACONITASE_1"/>
    <property type="match status" value="1"/>
</dbReference>
<dbReference type="SUPFAM" id="SSF52016">
    <property type="entry name" value="LeuD/IlvD-like"/>
    <property type="match status" value="1"/>
</dbReference>
<sequence>MLLGKIEIDTTVEMVQNVYSKLEKNVLVFKKTLNRDLTLSEKIFAGHLEEKFLSKILAEGTEYVFLRPDRVALQDVTGQMVMLQFMQAELKSVVLPTTIHCDHLIQARTEGKSDTKLAIFENNEVYNFLESSASKFGAGFWKPGAGIIHQVVLENYAFPGGLMIGTDSHTPNAGGLGMLAIGVGGVDAAETMAGVPWELLYPKRIGVYLKGEMNGWTSAKDVILYVAGELSVSGGTNSIIEYFGPGTKSISCTGKATITNMGAEIGATCSIFPYDERMEVYLKSTGRKQIADLANKYKEYLTADSDVEQNPEKYFDKIIEIDLAKLEPHIVGPHTPDLARPISQLADDVKNKNYPDNISVALIGSCTNSSYEDMSRSASLAKQAQSKGIKSKIPLLVTPGSEQIRATIERDGQIDSLKSIGATVLANACGPCIGQWHRPELKQGERNTIVTSYNRNFPGRNDGKRETMNFIASPELVTALALGGNLSFNPLNDSLVASDGTKFRLDPPERAPDVPDREFVNVKDIYLPPSENPDAVQVLIDPKSERLQKLEPFTAWDGQDLNNLHIIMKAKGKCTTDHISPAGPWLRLRGHLDKLSDNLLLGAVNAFNDEVGKSKNSLTNKIENCAEIARQYKKQNISWIIIGDDNYGEGSSREHAAMTPRYLGCKAVIAKSFARIHETNLKKQGVMALTFDNPEDYEKIHEDDKISINSLSNISPGKSVDCTIEHADKTSEKIILNHSYNDLQIEWFRAGSAMNFLRKKQN</sequence>
<keyword evidence="4" id="KW-0408">Iron</keyword>
<proteinExistence type="predicted"/>
<dbReference type="InterPro" id="IPR015928">
    <property type="entry name" value="Aconitase/3IPM_dehydase_swvl"/>
</dbReference>
<protein>
    <recommendedName>
        <fullName evidence="11">Aconitate hydratase</fullName>
    </recommendedName>
</protein>
<dbReference type="PRINTS" id="PR00415">
    <property type="entry name" value="ACONITASE"/>
</dbReference>
<dbReference type="Pfam" id="PF00694">
    <property type="entry name" value="Aconitase_C"/>
    <property type="match status" value="1"/>
</dbReference>
<reference evidence="10" key="1">
    <citation type="submission" date="2018-05" db="EMBL/GenBank/DDBJ databases">
        <authorList>
            <person name="Lanie J.A."/>
            <person name="Ng W.-L."/>
            <person name="Kazmierczak K.M."/>
            <person name="Andrzejewski T.M."/>
            <person name="Davidsen T.M."/>
            <person name="Wayne K.J."/>
            <person name="Tettelin H."/>
            <person name="Glass J.I."/>
            <person name="Rusch D."/>
            <person name="Podicherti R."/>
            <person name="Tsui H.-C.T."/>
            <person name="Winkler M.E."/>
        </authorList>
    </citation>
    <scope>NUCLEOTIDE SEQUENCE</scope>
</reference>
<dbReference type="Pfam" id="PF00330">
    <property type="entry name" value="Aconitase"/>
    <property type="match status" value="1"/>
</dbReference>
<dbReference type="InterPro" id="IPR050926">
    <property type="entry name" value="Aconitase/IPM_isomerase"/>
</dbReference>
<dbReference type="NCBIfam" id="NF005558">
    <property type="entry name" value="PRK07229.1"/>
    <property type="match status" value="1"/>
</dbReference>
<dbReference type="GO" id="GO:0006099">
    <property type="term" value="P:tricarboxylic acid cycle"/>
    <property type="evidence" value="ECO:0007669"/>
    <property type="project" value="InterPro"/>
</dbReference>
<dbReference type="FunFam" id="3.20.19.10:FF:000002">
    <property type="entry name" value="Aconitate hydratase, mitochondrial"/>
    <property type="match status" value="1"/>
</dbReference>
<dbReference type="InterPro" id="IPR015931">
    <property type="entry name" value="Acnase/IPM_dHydase_lsu_aba_1/3"/>
</dbReference>
<dbReference type="GO" id="GO:0005739">
    <property type="term" value="C:mitochondrion"/>
    <property type="evidence" value="ECO:0007669"/>
    <property type="project" value="UniProtKB-SubCell"/>
</dbReference>
<keyword evidence="6" id="KW-0496">Mitochondrion</keyword>
<dbReference type="Gene3D" id="3.20.19.10">
    <property type="entry name" value="Aconitase, domain 4"/>
    <property type="match status" value="1"/>
</dbReference>
<evidence type="ECO:0000256" key="3">
    <source>
        <dbReference type="ARBA" id="ARBA00022946"/>
    </source>
</evidence>
<name>A0A381WCD1_9ZZZZ</name>
<evidence type="ECO:0000256" key="6">
    <source>
        <dbReference type="ARBA" id="ARBA00023128"/>
    </source>
</evidence>
<keyword evidence="7" id="KW-0456">Lyase</keyword>
<evidence type="ECO:0008006" key="11">
    <source>
        <dbReference type="Google" id="ProtNLM"/>
    </source>
</evidence>
<keyword evidence="5" id="KW-0411">Iron-sulfur</keyword>
<dbReference type="SUPFAM" id="SSF53732">
    <property type="entry name" value="Aconitase iron-sulfur domain"/>
    <property type="match status" value="1"/>
</dbReference>
<dbReference type="NCBIfam" id="TIGR01340">
    <property type="entry name" value="aconitase_mito"/>
    <property type="match status" value="1"/>
</dbReference>
<keyword evidence="3" id="KW-0809">Transit peptide</keyword>
<dbReference type="GO" id="GO:0003994">
    <property type="term" value="F:aconitate hydratase activity"/>
    <property type="evidence" value="ECO:0007669"/>
    <property type="project" value="InterPro"/>
</dbReference>
<dbReference type="FunFam" id="3.30.499.10:FF:000003">
    <property type="entry name" value="Aconitate hydratase, mitochondrial"/>
    <property type="match status" value="1"/>
</dbReference>
<dbReference type="InterPro" id="IPR006248">
    <property type="entry name" value="Aconitase_mito-like"/>
</dbReference>
<evidence type="ECO:0000256" key="1">
    <source>
        <dbReference type="ARBA" id="ARBA00004173"/>
    </source>
</evidence>
<feature type="domain" description="Aconitase/3-isopropylmalate dehydratase large subunit alpha/beta/alpha" evidence="8">
    <location>
        <begin position="41"/>
        <end position="484"/>
    </location>
</feature>
<dbReference type="EMBL" id="UINC01011238">
    <property type="protein sequence ID" value="SVA49688.1"/>
    <property type="molecule type" value="Genomic_DNA"/>
</dbReference>
<dbReference type="InterPro" id="IPR000573">
    <property type="entry name" value="AconitaseA/IPMdHydase_ssu_swvl"/>
</dbReference>
<evidence type="ECO:0000259" key="8">
    <source>
        <dbReference type="Pfam" id="PF00330"/>
    </source>
</evidence>
<evidence type="ECO:0000259" key="9">
    <source>
        <dbReference type="Pfam" id="PF00694"/>
    </source>
</evidence>
<gene>
    <name evidence="10" type="ORF">METZ01_LOCUS102542</name>
</gene>
<dbReference type="InterPro" id="IPR018136">
    <property type="entry name" value="Aconitase_4Fe-4S_BS"/>
</dbReference>
<dbReference type="PANTHER" id="PTHR43160:SF4">
    <property type="entry name" value="ACONITATE HYDRATASE B"/>
    <property type="match status" value="1"/>
</dbReference>
<evidence type="ECO:0000256" key="5">
    <source>
        <dbReference type="ARBA" id="ARBA00023014"/>
    </source>
</evidence>
<dbReference type="PROSITE" id="PS01244">
    <property type="entry name" value="ACONITASE_2"/>
    <property type="match status" value="1"/>
</dbReference>
<keyword evidence="2" id="KW-0479">Metal-binding</keyword>
<evidence type="ECO:0000256" key="2">
    <source>
        <dbReference type="ARBA" id="ARBA00022723"/>
    </source>
</evidence>
<organism evidence="10">
    <name type="scientific">marine metagenome</name>
    <dbReference type="NCBI Taxonomy" id="408172"/>
    <lineage>
        <taxon>unclassified sequences</taxon>
        <taxon>metagenomes</taxon>
        <taxon>ecological metagenomes</taxon>
    </lineage>
</organism>
<dbReference type="InterPro" id="IPR001030">
    <property type="entry name" value="Acoase/IPM_deHydtase_lsu_aba"/>
</dbReference>
<dbReference type="AlphaFoldDB" id="A0A381WCD1"/>
<dbReference type="Gene3D" id="3.30.499.10">
    <property type="entry name" value="Aconitase, domain 3"/>
    <property type="match status" value="2"/>
</dbReference>
<feature type="domain" description="Aconitase A/isopropylmalate dehydratase small subunit swivel" evidence="9">
    <location>
        <begin position="566"/>
        <end position="693"/>
    </location>
</feature>
<dbReference type="InterPro" id="IPR036008">
    <property type="entry name" value="Aconitase_4Fe-4S_dom"/>
</dbReference>
<evidence type="ECO:0000256" key="4">
    <source>
        <dbReference type="ARBA" id="ARBA00023004"/>
    </source>
</evidence>
<dbReference type="PANTHER" id="PTHR43160">
    <property type="entry name" value="ACONITATE HYDRATASE B"/>
    <property type="match status" value="1"/>
</dbReference>
<dbReference type="InterPro" id="IPR015932">
    <property type="entry name" value="Aconitase_dom2"/>
</dbReference>
<dbReference type="Gene3D" id="3.40.1060.10">
    <property type="entry name" value="Aconitase, Domain 2"/>
    <property type="match status" value="1"/>
</dbReference>
<dbReference type="FunFam" id="3.40.1060.10:FF:000001">
    <property type="entry name" value="Aconitate hydratase, mitochondrial"/>
    <property type="match status" value="1"/>
</dbReference>
<evidence type="ECO:0000313" key="10">
    <source>
        <dbReference type="EMBL" id="SVA49688.1"/>
    </source>
</evidence>
<evidence type="ECO:0000256" key="7">
    <source>
        <dbReference type="ARBA" id="ARBA00023239"/>
    </source>
</evidence>
<accession>A0A381WCD1</accession>
<dbReference type="FunFam" id="3.30.499.10:FF:000004">
    <property type="entry name" value="Aconitate hydratase, mitochondrial"/>
    <property type="match status" value="1"/>
</dbReference>